<accession>A0A1B4XIX5</accession>
<reference evidence="2 3" key="1">
    <citation type="submission" date="2015-05" db="EMBL/GenBank/DDBJ databases">
        <title>Complete genome sequence of a sulfur-oxidizing gammaproteobacterium strain HA5.</title>
        <authorList>
            <person name="Miura A."/>
            <person name="Kojima H."/>
            <person name="Fukui M."/>
        </authorList>
    </citation>
    <scope>NUCLEOTIDE SEQUENCE [LARGE SCALE GENOMIC DNA]</scope>
    <source>
        <strain evidence="2 3">HA5</strain>
    </source>
</reference>
<evidence type="ECO:0000313" key="2">
    <source>
        <dbReference type="EMBL" id="BAV34757.1"/>
    </source>
</evidence>
<evidence type="ECO:0000256" key="1">
    <source>
        <dbReference type="SAM" id="SignalP"/>
    </source>
</evidence>
<dbReference type="EMBL" id="AP014879">
    <property type="protein sequence ID" value="BAV34757.1"/>
    <property type="molecule type" value="Genomic_DNA"/>
</dbReference>
<dbReference type="RefSeq" id="WP_096361463.1">
    <property type="nucleotide sequence ID" value="NZ_AP014879.1"/>
</dbReference>
<keyword evidence="3" id="KW-1185">Reference proteome</keyword>
<dbReference type="KEGG" id="slim:SCL_2480"/>
<dbReference type="Pfam" id="PF13975">
    <property type="entry name" value="gag-asp_proteas"/>
    <property type="match status" value="1"/>
</dbReference>
<protein>
    <recommendedName>
        <fullName evidence="4">Aspartyl protease</fullName>
    </recommendedName>
</protein>
<proteinExistence type="predicted"/>
<feature type="signal peptide" evidence="1">
    <location>
        <begin position="1"/>
        <end position="24"/>
    </location>
</feature>
<dbReference type="AlphaFoldDB" id="A0A1B4XIX5"/>
<dbReference type="OrthoDB" id="9179511at2"/>
<dbReference type="Proteomes" id="UP000243180">
    <property type="component" value="Chromosome"/>
</dbReference>
<sequence>MSLSALHYPCLALGLTLVSPSVLAGDFNVTVPMHDKGLATYYVHAQVADLGASEFMVDTGSGYLTINEQTLFALQERKQAQYVKELRAILANGTELIIPVYAINQLRIGNCTIRNVEAAVFPARTRQILGLSALNKAAPFTFSVDPPELVLSNCVQTADAPVAQPVLAEASATEPAVPSTSTGAAPLRP</sequence>
<dbReference type="InParanoid" id="A0A1B4XIX5"/>
<name>A0A1B4XIX5_9GAMM</name>
<dbReference type="InterPro" id="IPR034122">
    <property type="entry name" value="Retropepsin-like_bacterial"/>
</dbReference>
<dbReference type="CDD" id="cd05483">
    <property type="entry name" value="retropepsin_like_bacteria"/>
    <property type="match status" value="1"/>
</dbReference>
<evidence type="ECO:0000313" key="3">
    <source>
        <dbReference type="Proteomes" id="UP000243180"/>
    </source>
</evidence>
<evidence type="ECO:0008006" key="4">
    <source>
        <dbReference type="Google" id="ProtNLM"/>
    </source>
</evidence>
<gene>
    <name evidence="2" type="ORF">SCL_2480</name>
</gene>
<dbReference type="InterPro" id="IPR021109">
    <property type="entry name" value="Peptidase_aspartic_dom_sf"/>
</dbReference>
<organism evidence="2 3">
    <name type="scientific">Sulfuricaulis limicola</name>
    <dbReference type="NCBI Taxonomy" id="1620215"/>
    <lineage>
        <taxon>Bacteria</taxon>
        <taxon>Pseudomonadati</taxon>
        <taxon>Pseudomonadota</taxon>
        <taxon>Gammaproteobacteria</taxon>
        <taxon>Acidiferrobacterales</taxon>
        <taxon>Acidiferrobacteraceae</taxon>
        <taxon>Sulfuricaulis</taxon>
    </lineage>
</organism>
<keyword evidence="1" id="KW-0732">Signal</keyword>
<feature type="chain" id="PRO_5008572475" description="Aspartyl protease" evidence="1">
    <location>
        <begin position="25"/>
        <end position="189"/>
    </location>
</feature>
<dbReference type="Gene3D" id="2.40.70.10">
    <property type="entry name" value="Acid Proteases"/>
    <property type="match status" value="1"/>
</dbReference>